<evidence type="ECO:0000256" key="1">
    <source>
        <dbReference type="SAM" id="MobiDB-lite"/>
    </source>
</evidence>
<keyword evidence="3" id="KW-1185">Reference proteome</keyword>
<reference evidence="4" key="3">
    <citation type="submission" date="2025-04" db="UniProtKB">
        <authorList>
            <consortium name="RefSeq"/>
        </authorList>
    </citation>
    <scope>IDENTIFICATION</scope>
    <source>
        <strain evidence="4">CBS 304.34</strain>
    </source>
</reference>
<feature type="compositionally biased region" description="Polar residues" evidence="1">
    <location>
        <begin position="44"/>
        <end position="63"/>
    </location>
</feature>
<accession>A0A6A6YUF6</accession>
<evidence type="ECO:0000313" key="2">
    <source>
        <dbReference type="EMBL" id="KAF2812159.1"/>
    </source>
</evidence>
<feature type="compositionally biased region" description="Basic residues" evidence="1">
    <location>
        <begin position="289"/>
        <end position="300"/>
    </location>
</feature>
<dbReference type="AlphaFoldDB" id="A0A6A6YUF6"/>
<dbReference type="OrthoDB" id="3068835at2759"/>
<dbReference type="PANTHER" id="PTHR38887">
    <property type="entry name" value="CHROMOSOME 21, WHOLE GENOME SHOTGUN SEQUENCE"/>
    <property type="match status" value="1"/>
</dbReference>
<feature type="region of interest" description="Disordered" evidence="1">
    <location>
        <begin position="44"/>
        <end position="67"/>
    </location>
</feature>
<dbReference type="EMBL" id="MU003697">
    <property type="protein sequence ID" value="KAF2812159.1"/>
    <property type="molecule type" value="Genomic_DNA"/>
</dbReference>
<feature type="region of interest" description="Disordered" evidence="1">
    <location>
        <begin position="287"/>
        <end position="320"/>
    </location>
</feature>
<dbReference type="Proteomes" id="UP000504636">
    <property type="component" value="Unplaced"/>
</dbReference>
<name>A0A6A6YUF6_9PEZI</name>
<evidence type="ECO:0000313" key="4">
    <source>
        <dbReference type="RefSeq" id="XP_033579123.1"/>
    </source>
</evidence>
<reference evidence="2 4" key="1">
    <citation type="journal article" date="2020" name="Stud. Mycol.">
        <title>101 Dothideomycetes genomes: a test case for predicting lifestyles and emergence of pathogens.</title>
        <authorList>
            <person name="Haridas S."/>
            <person name="Albert R."/>
            <person name="Binder M."/>
            <person name="Bloem J."/>
            <person name="Labutti K."/>
            <person name="Salamov A."/>
            <person name="Andreopoulos B."/>
            <person name="Baker S."/>
            <person name="Barry K."/>
            <person name="Bills G."/>
            <person name="Bluhm B."/>
            <person name="Cannon C."/>
            <person name="Castanera R."/>
            <person name="Culley D."/>
            <person name="Daum C."/>
            <person name="Ezra D."/>
            <person name="Gonzalez J."/>
            <person name="Henrissat B."/>
            <person name="Kuo A."/>
            <person name="Liang C."/>
            <person name="Lipzen A."/>
            <person name="Lutzoni F."/>
            <person name="Magnuson J."/>
            <person name="Mondo S."/>
            <person name="Nolan M."/>
            <person name="Ohm R."/>
            <person name="Pangilinan J."/>
            <person name="Park H.-J."/>
            <person name="Ramirez L."/>
            <person name="Alfaro M."/>
            <person name="Sun H."/>
            <person name="Tritt A."/>
            <person name="Yoshinaga Y."/>
            <person name="Zwiers L.-H."/>
            <person name="Turgeon B."/>
            <person name="Goodwin S."/>
            <person name="Spatafora J."/>
            <person name="Crous P."/>
            <person name="Grigoriev I."/>
        </authorList>
    </citation>
    <scope>NUCLEOTIDE SEQUENCE</scope>
    <source>
        <strain evidence="2 4">CBS 304.34</strain>
    </source>
</reference>
<feature type="compositionally biased region" description="Low complexity" evidence="1">
    <location>
        <begin position="301"/>
        <end position="315"/>
    </location>
</feature>
<organism evidence="2">
    <name type="scientific">Mytilinidion resinicola</name>
    <dbReference type="NCBI Taxonomy" id="574789"/>
    <lineage>
        <taxon>Eukaryota</taxon>
        <taxon>Fungi</taxon>
        <taxon>Dikarya</taxon>
        <taxon>Ascomycota</taxon>
        <taxon>Pezizomycotina</taxon>
        <taxon>Dothideomycetes</taxon>
        <taxon>Pleosporomycetidae</taxon>
        <taxon>Mytilinidiales</taxon>
        <taxon>Mytilinidiaceae</taxon>
        <taxon>Mytilinidion</taxon>
    </lineage>
</organism>
<evidence type="ECO:0000313" key="3">
    <source>
        <dbReference type="Proteomes" id="UP000504636"/>
    </source>
</evidence>
<dbReference type="PANTHER" id="PTHR38887:SF1">
    <property type="entry name" value="RAS MODIFICATION PROTEIN ERF4"/>
    <property type="match status" value="1"/>
</dbReference>
<gene>
    <name evidence="2 4" type="ORF">BDZ99DRAFT_474377</name>
</gene>
<feature type="region of interest" description="Disordered" evidence="1">
    <location>
        <begin position="367"/>
        <end position="426"/>
    </location>
</feature>
<dbReference type="RefSeq" id="XP_033579123.1">
    <property type="nucleotide sequence ID" value="XM_033721896.1"/>
</dbReference>
<dbReference type="InterPro" id="IPR053221">
    <property type="entry name" value="Burnettramic_acid_biosynth"/>
</dbReference>
<sequence length="438" mass="47896">MSDQAYPYGSAPVISSSELPPSYYAASRGSTLEATLEQYHASNPAYSQHQSSAGATNTKNTPAEESVIEASDEEIVAQKLSWLPPRPNTPLSHMPLLAKPVAIPQVDIPRLGRPMPFTRAYSYALQSHHVQLEHFVAFIDALAIAQAAPAPLQALNVVGQGIGFVPHHWAQAASAGIGLAAGAGTAAVTITRTKMFMERVNKEYFGPRALKASLVSDEELAALVGYPANAPTLSPLDLNSDATTIRERRLQALAPHVSPLTFEVPPPAAPTNVLDKLSARQIQATIAKNQKKAAKDRRKSNSSSRSSSSDSSDSGKATRNDKIERKLYTLELEIQQIDLKAQKKTLGKGPKKAGEIEEDRRKEIAKAEKKRKKLLRQYEKKQSKTNGYGDGTVDQAYQAYQAYHTPKPKQSKKQQEKDEKASKKTKKLKWIVVTDLRS</sequence>
<dbReference type="GeneID" id="54462789"/>
<protein>
    <submittedName>
        <fullName evidence="2 4">Uncharacterized protein</fullName>
    </submittedName>
</protein>
<reference evidence="4" key="2">
    <citation type="submission" date="2020-04" db="EMBL/GenBank/DDBJ databases">
        <authorList>
            <consortium name="NCBI Genome Project"/>
        </authorList>
    </citation>
    <scope>NUCLEOTIDE SEQUENCE</scope>
    <source>
        <strain evidence="4">CBS 304.34</strain>
    </source>
</reference>
<proteinExistence type="predicted"/>
<feature type="compositionally biased region" description="Basic and acidic residues" evidence="1">
    <location>
        <begin position="413"/>
        <end position="422"/>
    </location>
</feature>